<comment type="caution">
    <text evidence="1">The sequence shown here is derived from an EMBL/GenBank/DDBJ whole genome shotgun (WGS) entry which is preliminary data.</text>
</comment>
<organism evidence="1 2">
    <name type="scientific">Saccharibacter floricola DSM 15669</name>
    <dbReference type="NCBI Taxonomy" id="1123227"/>
    <lineage>
        <taxon>Bacteria</taxon>
        <taxon>Pseudomonadati</taxon>
        <taxon>Pseudomonadota</taxon>
        <taxon>Alphaproteobacteria</taxon>
        <taxon>Acetobacterales</taxon>
        <taxon>Acetobacteraceae</taxon>
        <taxon>Saccharibacter</taxon>
    </lineage>
</organism>
<dbReference type="EMBL" id="BAQD01000009">
    <property type="protein sequence ID" value="GBQ06061.1"/>
    <property type="molecule type" value="Genomic_DNA"/>
</dbReference>
<accession>A0ABQ0NY21</accession>
<protein>
    <recommendedName>
        <fullName evidence="3">Transposase</fullName>
    </recommendedName>
</protein>
<proteinExistence type="predicted"/>
<keyword evidence="2" id="KW-1185">Reference proteome</keyword>
<gene>
    <name evidence="1" type="ORF">AA15669_0766</name>
</gene>
<name>A0ABQ0NY21_9PROT</name>
<sequence length="80" mass="8684">MLHHAKLFGCPTGEVYNAVMCKGPAVIDRHDNGAMGLGGLNKNFRSKRERAVRCGQSMMVKALSLRGSFRLKDAPPIPAC</sequence>
<evidence type="ECO:0008006" key="3">
    <source>
        <dbReference type="Google" id="ProtNLM"/>
    </source>
</evidence>
<evidence type="ECO:0000313" key="1">
    <source>
        <dbReference type="EMBL" id="GBQ06061.1"/>
    </source>
</evidence>
<evidence type="ECO:0000313" key="2">
    <source>
        <dbReference type="Proteomes" id="UP001062901"/>
    </source>
</evidence>
<reference evidence="1" key="1">
    <citation type="submission" date="2013-04" db="EMBL/GenBank/DDBJ databases">
        <title>The genome sequencing project of 58 acetic acid bacteria.</title>
        <authorList>
            <person name="Okamoto-Kainuma A."/>
            <person name="Ishikawa M."/>
            <person name="Umino S."/>
            <person name="Koizumi Y."/>
            <person name="Shiwa Y."/>
            <person name="Yoshikawa H."/>
            <person name="Matsutani M."/>
            <person name="Matsushita K."/>
        </authorList>
    </citation>
    <scope>NUCLEOTIDE SEQUENCE</scope>
    <source>
        <strain evidence="1">DSM 15669</strain>
    </source>
</reference>
<dbReference type="Proteomes" id="UP001062901">
    <property type="component" value="Unassembled WGS sequence"/>
</dbReference>